<dbReference type="EMBL" id="LVVM01006601">
    <property type="protein sequence ID" value="OJA07655.1"/>
    <property type="molecule type" value="Genomic_DNA"/>
</dbReference>
<reference evidence="1 2" key="1">
    <citation type="submission" date="2016-03" db="EMBL/GenBank/DDBJ databases">
        <title>Comparative genomics of the ectomycorrhizal sister species Rhizopogon vinicolor and Rhizopogon vesiculosus (Basidiomycota: Boletales) reveals a divergence of the mating type B locus.</title>
        <authorList>
            <person name="Mujic A.B."/>
            <person name="Kuo A."/>
            <person name="Tritt A."/>
            <person name="Lipzen A."/>
            <person name="Chen C."/>
            <person name="Johnson J."/>
            <person name="Sharma A."/>
            <person name="Barry K."/>
            <person name="Grigoriev I.V."/>
            <person name="Spatafora J.W."/>
        </authorList>
    </citation>
    <scope>NUCLEOTIDE SEQUENCE [LARGE SCALE GENOMIC DNA]</scope>
    <source>
        <strain evidence="1 2">AM-OR11-056</strain>
    </source>
</reference>
<evidence type="ECO:0000313" key="2">
    <source>
        <dbReference type="Proteomes" id="UP000183567"/>
    </source>
</evidence>
<sequence>MSLGKTQNIIVRYHQESEDWSFEYQHTVRTLMVVSYNLEHTTYQKELTHADDRSLVTIIFYMHMEEQHYVISLRFAASPSQKMTSTSQLERSMRGLQVLDSKGTSDSEQSLPTKRRLRVRVCTTYVCLMLTILHFPIYYSKGTSNSAQWVPAKRSLGRPQVALARPPRAAGGYRQFFGFPITRDEIEYLGTMCFNQLRPGEKRDRMFIYQNSSNFIRRSLCLPFCAVTRGLADGDSDIPSECILDPTSVQLLIVWRDMDDDDDCPTPGQIRALEKKLKRSPRWWVDCHYPGNWD</sequence>
<accession>A0A1J8PGD6</accession>
<dbReference type="Proteomes" id="UP000183567">
    <property type="component" value="Unassembled WGS sequence"/>
</dbReference>
<name>A0A1J8PGD6_9AGAM</name>
<organism evidence="1 2">
    <name type="scientific">Rhizopogon vesiculosus</name>
    <dbReference type="NCBI Taxonomy" id="180088"/>
    <lineage>
        <taxon>Eukaryota</taxon>
        <taxon>Fungi</taxon>
        <taxon>Dikarya</taxon>
        <taxon>Basidiomycota</taxon>
        <taxon>Agaricomycotina</taxon>
        <taxon>Agaricomycetes</taxon>
        <taxon>Agaricomycetidae</taxon>
        <taxon>Boletales</taxon>
        <taxon>Suillineae</taxon>
        <taxon>Rhizopogonaceae</taxon>
        <taxon>Rhizopogon</taxon>
    </lineage>
</organism>
<dbReference type="OrthoDB" id="2606559at2759"/>
<keyword evidence="2" id="KW-1185">Reference proteome</keyword>
<evidence type="ECO:0000313" key="1">
    <source>
        <dbReference type="EMBL" id="OJA07655.1"/>
    </source>
</evidence>
<protein>
    <submittedName>
        <fullName evidence="1">Uncharacterized protein</fullName>
    </submittedName>
</protein>
<gene>
    <name evidence="1" type="ORF">AZE42_09084</name>
</gene>
<proteinExistence type="predicted"/>
<comment type="caution">
    <text evidence="1">The sequence shown here is derived from an EMBL/GenBank/DDBJ whole genome shotgun (WGS) entry which is preliminary data.</text>
</comment>
<dbReference type="AlphaFoldDB" id="A0A1J8PGD6"/>